<dbReference type="Proteomes" id="UP000827724">
    <property type="component" value="Unassembled WGS sequence"/>
</dbReference>
<evidence type="ECO:0000256" key="3">
    <source>
        <dbReference type="SAM" id="MobiDB-lite"/>
    </source>
</evidence>
<keyword evidence="4" id="KW-0812">Transmembrane</keyword>
<feature type="transmembrane region" description="Helical" evidence="4">
    <location>
        <begin position="120"/>
        <end position="140"/>
    </location>
</feature>
<feature type="transmembrane region" description="Helical" evidence="4">
    <location>
        <begin position="209"/>
        <end position="229"/>
    </location>
</feature>
<sequence>MSNIHRQERRHTGVFEKQQQQQQQSPVAEQAQPDGQDDRDAPPPDGGLQAWLQVLASFALYFNHLGLLNSFGVFQSYYETDLLKDSSPSAISWIGSIQVFCLMAVGAAIGPLYDAGYCRALLVAGTLLVALGFMLTSVSTRYWQVLLAQGVCLGLGACCLSIPSIAIVPVYFRKRRAAAMGLATVGSGLGATLYPLMFQSLRPRIGFGWTVRAMGFMAFAMCSVALVIVRPRAARGKPAWQQGGLSARWFWDSSALREQTYLVYCAAIFFNNLAFFNPPYYLQSFAISHGMQGHVLAAYLLPILNASSIPGRIIPSLVADKVGSLDTYVVVCALSSASVFYWVSVTNAAGNIAFAVLYGFWSGSVVSLGSVVLTSITPDMSRLGTRLGMVSILKGVGSLVGPPISGAILGSTGKYIGIQLFAASGILLTSLLSLVLRLVIARALFRSIRDDDEAYAGANRHVSTQAAQDKRATCEKRDGVAAVATS</sequence>
<proteinExistence type="inferred from homology"/>
<comment type="subcellular location">
    <subcellularLocation>
        <location evidence="1">Membrane</location>
        <topology evidence="1">Multi-pass membrane protein</topology>
    </subcellularLocation>
</comment>
<feature type="transmembrane region" description="Helical" evidence="4">
    <location>
        <begin position="388"/>
        <end position="409"/>
    </location>
</feature>
<keyword evidence="4" id="KW-0472">Membrane</keyword>
<dbReference type="CDD" id="cd17352">
    <property type="entry name" value="MFS_MCT_SLC16"/>
    <property type="match status" value="1"/>
</dbReference>
<evidence type="ECO:0000256" key="1">
    <source>
        <dbReference type="ARBA" id="ARBA00004141"/>
    </source>
</evidence>
<protein>
    <submittedName>
        <fullName evidence="6">Mfs monocarboxylate transporter</fullName>
    </submittedName>
</protein>
<feature type="transmembrane region" description="Helical" evidence="4">
    <location>
        <begin position="415"/>
        <end position="440"/>
    </location>
</feature>
<comment type="similarity">
    <text evidence="2">Belongs to the major facilitator superfamily. Monocarboxylate porter (TC 2.A.1.13) family.</text>
</comment>
<organism evidence="6 7">
    <name type="scientific">Trichoderma cornu-damae</name>
    <dbReference type="NCBI Taxonomy" id="654480"/>
    <lineage>
        <taxon>Eukaryota</taxon>
        <taxon>Fungi</taxon>
        <taxon>Dikarya</taxon>
        <taxon>Ascomycota</taxon>
        <taxon>Pezizomycotina</taxon>
        <taxon>Sordariomycetes</taxon>
        <taxon>Hypocreomycetidae</taxon>
        <taxon>Hypocreales</taxon>
        <taxon>Hypocreaceae</taxon>
        <taxon>Trichoderma</taxon>
    </lineage>
</organism>
<dbReference type="PANTHER" id="PTHR11360">
    <property type="entry name" value="MONOCARBOXYLATE TRANSPORTER"/>
    <property type="match status" value="1"/>
</dbReference>
<dbReference type="PANTHER" id="PTHR11360:SF234">
    <property type="entry name" value="MFS-TYPE TRANSPORTER DBAD-RELATED"/>
    <property type="match status" value="1"/>
</dbReference>
<gene>
    <name evidence="6" type="ORF">Trco_004531</name>
</gene>
<dbReference type="InterPro" id="IPR050327">
    <property type="entry name" value="Proton-linked_MCT"/>
</dbReference>
<comment type="caution">
    <text evidence="6">The sequence shown here is derived from an EMBL/GenBank/DDBJ whole genome shotgun (WGS) entry which is preliminary data.</text>
</comment>
<keyword evidence="4" id="KW-1133">Transmembrane helix</keyword>
<feature type="transmembrane region" description="Helical" evidence="4">
    <location>
        <begin position="90"/>
        <end position="113"/>
    </location>
</feature>
<feature type="region of interest" description="Disordered" evidence="3">
    <location>
        <begin position="1"/>
        <end position="43"/>
    </location>
</feature>
<dbReference type="GO" id="GO:0016020">
    <property type="term" value="C:membrane"/>
    <property type="evidence" value="ECO:0007669"/>
    <property type="project" value="UniProtKB-SubCell"/>
</dbReference>
<reference evidence="6" key="1">
    <citation type="submission" date="2021-08" db="EMBL/GenBank/DDBJ databases">
        <title>Chromosome-Level Trichoderma cornu-damae using Hi-C Data.</title>
        <authorList>
            <person name="Kim C.S."/>
        </authorList>
    </citation>
    <scope>NUCLEOTIDE SEQUENCE</scope>
    <source>
        <strain evidence="6">KA19-0412C</strain>
    </source>
</reference>
<dbReference type="InterPro" id="IPR020846">
    <property type="entry name" value="MFS_dom"/>
</dbReference>
<dbReference type="InterPro" id="IPR011701">
    <property type="entry name" value="MFS"/>
</dbReference>
<evidence type="ECO:0000256" key="2">
    <source>
        <dbReference type="ARBA" id="ARBA00006727"/>
    </source>
</evidence>
<feature type="transmembrane region" description="Helical" evidence="4">
    <location>
        <begin position="58"/>
        <end position="78"/>
    </location>
</feature>
<feature type="transmembrane region" description="Helical" evidence="4">
    <location>
        <begin position="179"/>
        <end position="197"/>
    </location>
</feature>
<keyword evidence="7" id="KW-1185">Reference proteome</keyword>
<name>A0A9P8QT19_9HYPO</name>
<evidence type="ECO:0000313" key="6">
    <source>
        <dbReference type="EMBL" id="KAH6608218.1"/>
    </source>
</evidence>
<dbReference type="GO" id="GO:0022857">
    <property type="term" value="F:transmembrane transporter activity"/>
    <property type="evidence" value="ECO:0007669"/>
    <property type="project" value="InterPro"/>
</dbReference>
<feature type="transmembrane region" description="Helical" evidence="4">
    <location>
        <begin position="261"/>
        <end position="280"/>
    </location>
</feature>
<evidence type="ECO:0000256" key="4">
    <source>
        <dbReference type="SAM" id="Phobius"/>
    </source>
</evidence>
<dbReference type="OrthoDB" id="6509908at2759"/>
<evidence type="ECO:0000259" key="5">
    <source>
        <dbReference type="PROSITE" id="PS50850"/>
    </source>
</evidence>
<dbReference type="Pfam" id="PF07690">
    <property type="entry name" value="MFS_1"/>
    <property type="match status" value="1"/>
</dbReference>
<dbReference type="EMBL" id="JAIWOZ010000003">
    <property type="protein sequence ID" value="KAH6608218.1"/>
    <property type="molecule type" value="Genomic_DNA"/>
</dbReference>
<feature type="transmembrane region" description="Helical" evidence="4">
    <location>
        <begin position="325"/>
        <end position="343"/>
    </location>
</feature>
<feature type="domain" description="Major facilitator superfamily (MFS) profile" evidence="5">
    <location>
        <begin position="50"/>
        <end position="449"/>
    </location>
</feature>
<dbReference type="SUPFAM" id="SSF103473">
    <property type="entry name" value="MFS general substrate transporter"/>
    <property type="match status" value="1"/>
</dbReference>
<dbReference type="PROSITE" id="PS50850">
    <property type="entry name" value="MFS"/>
    <property type="match status" value="1"/>
</dbReference>
<dbReference type="InterPro" id="IPR036259">
    <property type="entry name" value="MFS_trans_sf"/>
</dbReference>
<dbReference type="AlphaFoldDB" id="A0A9P8QT19"/>
<feature type="transmembrane region" description="Helical" evidence="4">
    <location>
        <begin position="146"/>
        <end position="172"/>
    </location>
</feature>
<accession>A0A9P8QT19</accession>
<feature type="transmembrane region" description="Helical" evidence="4">
    <location>
        <begin position="286"/>
        <end position="304"/>
    </location>
</feature>
<evidence type="ECO:0000313" key="7">
    <source>
        <dbReference type="Proteomes" id="UP000827724"/>
    </source>
</evidence>
<dbReference type="Gene3D" id="1.20.1250.20">
    <property type="entry name" value="MFS general substrate transporter like domains"/>
    <property type="match status" value="1"/>
</dbReference>
<feature type="transmembrane region" description="Helical" evidence="4">
    <location>
        <begin position="355"/>
        <end position="376"/>
    </location>
</feature>